<evidence type="ECO:0000313" key="1">
    <source>
        <dbReference type="EMBL" id="PXF43489.1"/>
    </source>
</evidence>
<dbReference type="OrthoDB" id="10304595at2759"/>
<keyword evidence="2" id="KW-1185">Reference proteome</keyword>
<dbReference type="Proteomes" id="UP000247409">
    <property type="component" value="Unassembled WGS sequence"/>
</dbReference>
<organism evidence="1 2">
    <name type="scientific">Gracilariopsis chorda</name>
    <dbReference type="NCBI Taxonomy" id="448386"/>
    <lineage>
        <taxon>Eukaryota</taxon>
        <taxon>Rhodophyta</taxon>
        <taxon>Florideophyceae</taxon>
        <taxon>Rhodymeniophycidae</taxon>
        <taxon>Gracilariales</taxon>
        <taxon>Gracilariaceae</taxon>
        <taxon>Gracilariopsis</taxon>
    </lineage>
</organism>
<dbReference type="EMBL" id="NBIV01000124">
    <property type="protein sequence ID" value="PXF43489.1"/>
    <property type="molecule type" value="Genomic_DNA"/>
</dbReference>
<evidence type="ECO:0000313" key="2">
    <source>
        <dbReference type="Proteomes" id="UP000247409"/>
    </source>
</evidence>
<dbReference type="AlphaFoldDB" id="A0A2V3IN67"/>
<accession>A0A2V3IN67</accession>
<comment type="caution">
    <text evidence="1">The sequence shown here is derived from an EMBL/GenBank/DDBJ whole genome shotgun (WGS) entry which is preliminary data.</text>
</comment>
<gene>
    <name evidence="1" type="ORF">BWQ96_06782</name>
</gene>
<protein>
    <submittedName>
        <fullName evidence="1">Uncharacterized protein</fullName>
    </submittedName>
</protein>
<name>A0A2V3IN67_9FLOR</name>
<reference evidence="1 2" key="1">
    <citation type="journal article" date="2018" name="Mol. Biol. Evol.">
        <title>Analysis of the draft genome of the red seaweed Gracilariopsis chorda provides insights into genome size evolution in Rhodophyta.</title>
        <authorList>
            <person name="Lee J."/>
            <person name="Yang E.C."/>
            <person name="Graf L."/>
            <person name="Yang J.H."/>
            <person name="Qiu H."/>
            <person name="Zel Zion U."/>
            <person name="Chan C.X."/>
            <person name="Stephens T.G."/>
            <person name="Weber A.P.M."/>
            <person name="Boo G.H."/>
            <person name="Boo S.M."/>
            <person name="Kim K.M."/>
            <person name="Shin Y."/>
            <person name="Jung M."/>
            <person name="Lee S.J."/>
            <person name="Yim H.S."/>
            <person name="Lee J.H."/>
            <person name="Bhattacharya D."/>
            <person name="Yoon H.S."/>
        </authorList>
    </citation>
    <scope>NUCLEOTIDE SEQUENCE [LARGE SCALE GENOMIC DNA]</scope>
    <source>
        <strain evidence="1 2">SKKU-2015</strain>
        <tissue evidence="1">Whole body</tissue>
    </source>
</reference>
<sequence>MTMKGATVIPPNATDKQMAELFMPLYVEDREKFMRAVTMVKHANRHTRPLFSTNVELSSIPKVPENEVEAFKEKYINTNKLKWGTPEATERCESNGRPVQYLRWRWALDNFDTYINMLRVYGHDDEKIGLMLKGVPMCLKSREAFDELRTALKKLSVEIAEEMEWKNVGFVFTGSSVPGFSQNPLKGLRDIPSKITDPKKSDVDICIVADGINVSVAKCHSDGDQFLEPKYAFPTTVNEITSGMRFGCKDLAEFCKSAAAFYEKWSEILPGGLQFTFCEDDTDIPPWEARINIRDI</sequence>
<proteinExistence type="predicted"/>